<evidence type="ECO:0000313" key="3">
    <source>
        <dbReference type="Proteomes" id="UP001189429"/>
    </source>
</evidence>
<feature type="non-terminal residue" evidence="2">
    <location>
        <position position="165"/>
    </location>
</feature>
<feature type="compositionally biased region" description="Low complexity" evidence="1">
    <location>
        <begin position="114"/>
        <end position="125"/>
    </location>
</feature>
<dbReference type="Proteomes" id="UP001189429">
    <property type="component" value="Unassembled WGS sequence"/>
</dbReference>
<evidence type="ECO:0000256" key="1">
    <source>
        <dbReference type="SAM" id="MobiDB-lite"/>
    </source>
</evidence>
<gene>
    <name evidence="2" type="ORF">PCOR1329_LOCUS41154</name>
</gene>
<comment type="caution">
    <text evidence="2">The sequence shown here is derived from an EMBL/GenBank/DDBJ whole genome shotgun (WGS) entry which is preliminary data.</text>
</comment>
<reference evidence="2" key="1">
    <citation type="submission" date="2023-10" db="EMBL/GenBank/DDBJ databases">
        <authorList>
            <person name="Chen Y."/>
            <person name="Shah S."/>
            <person name="Dougan E. K."/>
            <person name="Thang M."/>
            <person name="Chan C."/>
        </authorList>
    </citation>
    <scope>NUCLEOTIDE SEQUENCE [LARGE SCALE GENOMIC DNA]</scope>
</reference>
<accession>A0ABN9TPV0</accession>
<protein>
    <submittedName>
        <fullName evidence="2">Uncharacterized protein</fullName>
    </submittedName>
</protein>
<name>A0ABN9TPV0_9DINO</name>
<evidence type="ECO:0000313" key="2">
    <source>
        <dbReference type="EMBL" id="CAK0848135.1"/>
    </source>
</evidence>
<dbReference type="EMBL" id="CAUYUJ010014951">
    <property type="protein sequence ID" value="CAK0848135.1"/>
    <property type="molecule type" value="Genomic_DNA"/>
</dbReference>
<proteinExistence type="predicted"/>
<sequence>MLQALNLSGVECGVAVVRLAPGETVPLDALAAGEQLPALSLRLPGLASDQVAVTLEALSSQVWQTRCGDMLVQVLMPEPPQRLLLITSTVSVRNSTPLDAEVRFLKASGDTIEAPAAPRHTPAATLQAPKRTSGPPLRREASVATKDQPAAPRGAQKLRGQITFQ</sequence>
<feature type="region of interest" description="Disordered" evidence="1">
    <location>
        <begin position="113"/>
        <end position="165"/>
    </location>
</feature>
<keyword evidence="3" id="KW-1185">Reference proteome</keyword>
<organism evidence="2 3">
    <name type="scientific">Prorocentrum cordatum</name>
    <dbReference type="NCBI Taxonomy" id="2364126"/>
    <lineage>
        <taxon>Eukaryota</taxon>
        <taxon>Sar</taxon>
        <taxon>Alveolata</taxon>
        <taxon>Dinophyceae</taxon>
        <taxon>Prorocentrales</taxon>
        <taxon>Prorocentraceae</taxon>
        <taxon>Prorocentrum</taxon>
    </lineage>
</organism>